<protein>
    <submittedName>
        <fullName evidence="2">Uncharacterized protein</fullName>
    </submittedName>
</protein>
<dbReference type="EnsemblMetazoa" id="G15419.2">
    <property type="protein sequence ID" value="G15419.2:cds"/>
    <property type="gene ID" value="G15419"/>
</dbReference>
<accession>A0A8W8IQQ6</accession>
<dbReference type="OrthoDB" id="6126197at2759"/>
<proteinExistence type="predicted"/>
<evidence type="ECO:0000256" key="1">
    <source>
        <dbReference type="SAM" id="MobiDB-lite"/>
    </source>
</evidence>
<dbReference type="EnsemblMetazoa" id="G15419.3">
    <property type="protein sequence ID" value="G15419.3:cds"/>
    <property type="gene ID" value="G15419"/>
</dbReference>
<sequence length="439" mass="51007">MGERITEVSETHYEGDYSNPPSPTENLSSASEELLPKSSCVKQSIPRGRRAQHTIPSPTNSSSSDSETGQWRSIKKRLLASGFKKEDMSDLNIFYDEQPMPIDCFFKMLKEKKQWTMSTVVEEEILGTFKQANEDQLENLNMDLETITKTAEMHFETKNEDSDRGRRNRHAFNDLKRNTLDCMMNEAQRVNKFYRKIVINGQYTGDTMIRLFGQWVASVNEFLQSCVDLVRSIFHPVIPPKLSHHENHGNEKERDPCEKIYHTLFMSFSKLCLLHPRPHRKTYGIFRNKVIMSEADIHFVQTFTPFGADGSPVLIMNCEVKREDHPDRRRPMKTWIEKIINSHVLGKIGIELLIESYGSFFSPYAVGIVCLRSEIMFLFLDISIDHFDAITENLCLDGKRASIHYTKSYDILKQKDRSEIMDIMFYMAAIQTYNFLFPF</sequence>
<organism evidence="2 3">
    <name type="scientific">Magallana gigas</name>
    <name type="common">Pacific oyster</name>
    <name type="synonym">Crassostrea gigas</name>
    <dbReference type="NCBI Taxonomy" id="29159"/>
    <lineage>
        <taxon>Eukaryota</taxon>
        <taxon>Metazoa</taxon>
        <taxon>Spiralia</taxon>
        <taxon>Lophotrochozoa</taxon>
        <taxon>Mollusca</taxon>
        <taxon>Bivalvia</taxon>
        <taxon>Autobranchia</taxon>
        <taxon>Pteriomorphia</taxon>
        <taxon>Ostreida</taxon>
        <taxon>Ostreoidea</taxon>
        <taxon>Ostreidae</taxon>
        <taxon>Magallana</taxon>
    </lineage>
</organism>
<dbReference type="AlphaFoldDB" id="A0A8W8IQQ6"/>
<dbReference type="Proteomes" id="UP000005408">
    <property type="component" value="Unassembled WGS sequence"/>
</dbReference>
<evidence type="ECO:0000313" key="2">
    <source>
        <dbReference type="EnsemblMetazoa" id="G15419.2:cds"/>
    </source>
</evidence>
<feature type="region of interest" description="Disordered" evidence="1">
    <location>
        <begin position="1"/>
        <end position="70"/>
    </location>
</feature>
<feature type="compositionally biased region" description="Basic and acidic residues" evidence="1">
    <location>
        <begin position="1"/>
        <end position="15"/>
    </location>
</feature>
<evidence type="ECO:0000313" key="3">
    <source>
        <dbReference type="Proteomes" id="UP000005408"/>
    </source>
</evidence>
<dbReference type="OMA" id="KERDPCE"/>
<reference evidence="2" key="1">
    <citation type="submission" date="2022-08" db="UniProtKB">
        <authorList>
            <consortium name="EnsemblMetazoa"/>
        </authorList>
    </citation>
    <scope>IDENTIFICATION</scope>
    <source>
        <strain evidence="2">05x7-T-G4-1.051#20</strain>
    </source>
</reference>
<keyword evidence="3" id="KW-1185">Reference proteome</keyword>
<name>A0A8W8IQQ6_MAGGI</name>